<organism evidence="5 6">
    <name type="scientific">Maribellus comscasis</name>
    <dbReference type="NCBI Taxonomy" id="2681766"/>
    <lineage>
        <taxon>Bacteria</taxon>
        <taxon>Pseudomonadati</taxon>
        <taxon>Bacteroidota</taxon>
        <taxon>Bacteroidia</taxon>
        <taxon>Marinilabiliales</taxon>
        <taxon>Prolixibacteraceae</taxon>
        <taxon>Maribellus</taxon>
    </lineage>
</organism>
<feature type="domain" description="ABC transporter" evidence="4">
    <location>
        <begin position="12"/>
        <end position="235"/>
    </location>
</feature>
<dbReference type="GO" id="GO:0016887">
    <property type="term" value="F:ATP hydrolysis activity"/>
    <property type="evidence" value="ECO:0007669"/>
    <property type="project" value="InterPro"/>
</dbReference>
<keyword evidence="6" id="KW-1185">Reference proteome</keyword>
<sequence>MFNLKKTHRTTLKINNLTKKFGSYTAVKDFSLEISEPGLYLFVGDNGSGKTTLFNIICGLIAQNKGYIELNNFKDADLRRKQMGISTEPFITEPSLSVLEIAEIARKIKQTSFEEIKKLLLLWEIWPAQEKAFKALSTGMKKRLSLALSMLGNPNYLLWDEPFNGLDPLGIKLLNQVIQELIEKRKTIFLSTHLLNEINFQATACFIMKEGILTSTVLRNSTDNFNETIINILKNE</sequence>
<dbReference type="InterPro" id="IPR051782">
    <property type="entry name" value="ABC_Transporter_VariousFunc"/>
</dbReference>
<protein>
    <submittedName>
        <fullName evidence="5">ATP-binding cassette domain-containing protein</fullName>
    </submittedName>
</protein>
<dbReference type="AlphaFoldDB" id="A0A6I6K0X7"/>
<dbReference type="SMART" id="SM00382">
    <property type="entry name" value="AAA"/>
    <property type="match status" value="1"/>
</dbReference>
<evidence type="ECO:0000256" key="1">
    <source>
        <dbReference type="ARBA" id="ARBA00022448"/>
    </source>
</evidence>
<evidence type="ECO:0000313" key="5">
    <source>
        <dbReference type="EMBL" id="QGY46207.1"/>
    </source>
</evidence>
<keyword evidence="3 5" id="KW-0067">ATP-binding</keyword>
<evidence type="ECO:0000259" key="4">
    <source>
        <dbReference type="PROSITE" id="PS50893"/>
    </source>
</evidence>
<proteinExistence type="predicted"/>
<dbReference type="PANTHER" id="PTHR42939">
    <property type="entry name" value="ABC TRANSPORTER ATP-BINDING PROTEIN ALBC-RELATED"/>
    <property type="match status" value="1"/>
</dbReference>
<dbReference type="Pfam" id="PF00005">
    <property type="entry name" value="ABC_tran"/>
    <property type="match status" value="1"/>
</dbReference>
<evidence type="ECO:0000313" key="6">
    <source>
        <dbReference type="Proteomes" id="UP000428260"/>
    </source>
</evidence>
<evidence type="ECO:0000256" key="3">
    <source>
        <dbReference type="ARBA" id="ARBA00022840"/>
    </source>
</evidence>
<evidence type="ECO:0000256" key="2">
    <source>
        <dbReference type="ARBA" id="ARBA00022741"/>
    </source>
</evidence>
<accession>A0A6I6K0X7</accession>
<keyword evidence="2" id="KW-0547">Nucleotide-binding</keyword>
<dbReference type="SUPFAM" id="SSF52540">
    <property type="entry name" value="P-loop containing nucleoside triphosphate hydrolases"/>
    <property type="match status" value="1"/>
</dbReference>
<dbReference type="InterPro" id="IPR003593">
    <property type="entry name" value="AAA+_ATPase"/>
</dbReference>
<dbReference type="InterPro" id="IPR003439">
    <property type="entry name" value="ABC_transporter-like_ATP-bd"/>
</dbReference>
<dbReference type="PROSITE" id="PS50893">
    <property type="entry name" value="ABC_TRANSPORTER_2"/>
    <property type="match status" value="1"/>
</dbReference>
<dbReference type="CDD" id="cd03230">
    <property type="entry name" value="ABC_DR_subfamily_A"/>
    <property type="match status" value="1"/>
</dbReference>
<dbReference type="InterPro" id="IPR027417">
    <property type="entry name" value="P-loop_NTPase"/>
</dbReference>
<dbReference type="KEGG" id="mcos:GM418_21840"/>
<dbReference type="GO" id="GO:0005524">
    <property type="term" value="F:ATP binding"/>
    <property type="evidence" value="ECO:0007669"/>
    <property type="project" value="UniProtKB-KW"/>
</dbReference>
<dbReference type="EMBL" id="CP046401">
    <property type="protein sequence ID" value="QGY46207.1"/>
    <property type="molecule type" value="Genomic_DNA"/>
</dbReference>
<keyword evidence="1" id="KW-0813">Transport</keyword>
<dbReference type="PANTHER" id="PTHR42939:SF1">
    <property type="entry name" value="ABC TRANSPORTER ATP-BINDING PROTEIN ALBC-RELATED"/>
    <property type="match status" value="1"/>
</dbReference>
<dbReference type="Proteomes" id="UP000428260">
    <property type="component" value="Chromosome"/>
</dbReference>
<gene>
    <name evidence="5" type="ORF">GM418_21840</name>
</gene>
<dbReference type="Gene3D" id="3.40.50.300">
    <property type="entry name" value="P-loop containing nucleotide triphosphate hydrolases"/>
    <property type="match status" value="1"/>
</dbReference>
<reference evidence="5 6" key="1">
    <citation type="submission" date="2019-11" db="EMBL/GenBank/DDBJ databases">
        <authorList>
            <person name="Zheng R.K."/>
            <person name="Sun C.M."/>
        </authorList>
    </citation>
    <scope>NUCLEOTIDE SEQUENCE [LARGE SCALE GENOMIC DNA]</scope>
    <source>
        <strain evidence="5 6">WC007</strain>
    </source>
</reference>
<name>A0A6I6K0X7_9BACT</name>